<dbReference type="Proteomes" id="UP000000391">
    <property type="component" value="Chromosome"/>
</dbReference>
<evidence type="ECO:0000259" key="2">
    <source>
        <dbReference type="PROSITE" id="PS50109"/>
    </source>
</evidence>
<evidence type="ECO:0000256" key="1">
    <source>
        <dbReference type="SAM" id="Coils"/>
    </source>
</evidence>
<feature type="domain" description="PAC" evidence="4">
    <location>
        <begin position="203"/>
        <end position="255"/>
    </location>
</feature>
<feature type="domain" description="PAC" evidence="4">
    <location>
        <begin position="456"/>
        <end position="511"/>
    </location>
</feature>
<dbReference type="OrthoDB" id="230688at2157"/>
<feature type="domain" description="PAS" evidence="3">
    <location>
        <begin position="274"/>
        <end position="328"/>
    </location>
</feature>
<organism evidence="5 6">
    <name type="scientific">Methanohalobium evestigatum (strain ATCC BAA-1072 / DSM 3721 / NBRC 107634 / OCM 161 / Z-7303)</name>
    <dbReference type="NCBI Taxonomy" id="644295"/>
    <lineage>
        <taxon>Archaea</taxon>
        <taxon>Methanobacteriati</taxon>
        <taxon>Methanobacteriota</taxon>
        <taxon>Stenosarchaea group</taxon>
        <taxon>Methanomicrobia</taxon>
        <taxon>Methanosarcinales</taxon>
        <taxon>Methanosarcinaceae</taxon>
        <taxon>Methanohalobium</taxon>
    </lineage>
</organism>
<dbReference type="PROSITE" id="PS50109">
    <property type="entry name" value="HIS_KIN"/>
    <property type="match status" value="1"/>
</dbReference>
<dbReference type="Gene3D" id="3.30.450.20">
    <property type="entry name" value="PAS domain"/>
    <property type="match status" value="5"/>
</dbReference>
<dbReference type="Pfam" id="PF07568">
    <property type="entry name" value="HisKA_2"/>
    <property type="match status" value="1"/>
</dbReference>
<dbReference type="HOGENOM" id="CLU_000445_114_57_2"/>
<dbReference type="InterPro" id="IPR035965">
    <property type="entry name" value="PAS-like_dom_sf"/>
</dbReference>
<gene>
    <name evidence="5" type="ordered locus">Metev_1165</name>
</gene>
<keyword evidence="1" id="KW-0175">Coiled coil</keyword>
<keyword evidence="5" id="KW-0418">Kinase</keyword>
<dbReference type="Pfam" id="PF13426">
    <property type="entry name" value="PAS_9"/>
    <property type="match status" value="1"/>
</dbReference>
<feature type="coiled-coil region" evidence="1">
    <location>
        <begin position="502"/>
        <end position="540"/>
    </location>
</feature>
<dbReference type="EMBL" id="CP002069">
    <property type="protein sequence ID" value="ADI74046.1"/>
    <property type="molecule type" value="Genomic_DNA"/>
</dbReference>
<dbReference type="PANTHER" id="PTHR43065:SF23">
    <property type="entry name" value="SENSOR HISTIDINE KINASE PDTAS"/>
    <property type="match status" value="1"/>
</dbReference>
<dbReference type="SUPFAM" id="SSF55785">
    <property type="entry name" value="PYP-like sensor domain (PAS domain)"/>
    <property type="match status" value="4"/>
</dbReference>
<protein>
    <submittedName>
        <fullName evidence="5">Signal transduction histidine kinase</fullName>
    </submittedName>
</protein>
<dbReference type="Pfam" id="PF08447">
    <property type="entry name" value="PAS_3"/>
    <property type="match status" value="2"/>
</dbReference>
<keyword evidence="6" id="KW-1185">Reference proteome</keyword>
<dbReference type="InterPro" id="IPR000014">
    <property type="entry name" value="PAS"/>
</dbReference>
<dbReference type="STRING" id="644295.Metev_1165"/>
<dbReference type="PROSITE" id="PS50112">
    <property type="entry name" value="PAS"/>
    <property type="match status" value="2"/>
</dbReference>
<dbReference type="InterPro" id="IPR001610">
    <property type="entry name" value="PAC"/>
</dbReference>
<evidence type="ECO:0000259" key="4">
    <source>
        <dbReference type="PROSITE" id="PS50113"/>
    </source>
</evidence>
<dbReference type="GeneID" id="9346798"/>
<sequence length="734" mass="85564">MSEIEVDQELLLDQTNTQIFIFIDEQTYYIANKAHADFLGLDKSEFGNVSIYDIFTKDVADYFFKDNKKIFKIKEKIHTREWFKNSKGVSRLLSITKTPKLDSCNNVEYIICSAEDITEKNQSEKQKKKSEELFREITKNMVEMICLTDKNGNFVYAGPTYKSNLGYNPEHLIGKSVFNFVHPDDLDRIKSEFNSLLETLIPRKSEYRCLHADGHYLWLETYGNFIYDDIGNIKKIVFTGRDITKRKQLEQKLKNTYEIINNSLVVAFLWKNDEESGWPVEYVSNNVVDIFGYYVDDFNDDKLSYADIIHPDDIERVKSEVETYSENPDRFKFQHKPYRIITKNRNIRWVDDRTTIIRNDCGEITHYQGVILDITDRKMAEEKLMENKKMLDDTFESIQDGISVIDTDFNVIRANSKMGEWYKVNTPLEGKKCYQVYHNNDKPCDYCPTSRALKTGKTETNIVPGLPNSKIEWLEIYSYPMNDRYTGEILGVVEFVRDITEKTKTERQLEKYSTELKQINEELENRVQKQTEEIKNAERLRVLELHHRIKNNLQVISSLLNLQSEKFNDDTVNEAFRDTQNRVISMSLVHQKIYHTKGLESINIRDYIEDLVEHLISLYNGENILIKIDIQDAYFGIDTIIPLGMLINELVSNSLKYAYSEDEYGELNVIFYETEPGIYTLIVSDNGKGIPEDIDLDNPGSLGLQLIKSLVDQINGDFKLHGNNGTEFVINFSC</sequence>
<dbReference type="NCBIfam" id="TIGR00229">
    <property type="entry name" value="sensory_box"/>
    <property type="match status" value="4"/>
</dbReference>
<accession>D7E998</accession>
<dbReference type="Pfam" id="PF02518">
    <property type="entry name" value="HATPase_c"/>
    <property type="match status" value="1"/>
</dbReference>
<dbReference type="SMART" id="SM00086">
    <property type="entry name" value="PAC"/>
    <property type="match status" value="3"/>
</dbReference>
<name>D7E998_METEZ</name>
<feature type="domain" description="PAS" evidence="3">
    <location>
        <begin position="130"/>
        <end position="200"/>
    </location>
</feature>
<dbReference type="RefSeq" id="WP_013194613.1">
    <property type="nucleotide sequence ID" value="NC_014253.1"/>
</dbReference>
<dbReference type="Pfam" id="PF08448">
    <property type="entry name" value="PAS_4"/>
    <property type="match status" value="1"/>
</dbReference>
<evidence type="ECO:0000313" key="6">
    <source>
        <dbReference type="Proteomes" id="UP000000391"/>
    </source>
</evidence>
<dbReference type="KEGG" id="mev:Metev_1165"/>
<dbReference type="InterPro" id="IPR011495">
    <property type="entry name" value="Sig_transdc_His_kin_sub2_dim/P"/>
</dbReference>
<dbReference type="GO" id="GO:0016301">
    <property type="term" value="F:kinase activity"/>
    <property type="evidence" value="ECO:0007669"/>
    <property type="project" value="UniProtKB-KW"/>
</dbReference>
<dbReference type="InterPro" id="IPR005467">
    <property type="entry name" value="His_kinase_dom"/>
</dbReference>
<dbReference type="InterPro" id="IPR013656">
    <property type="entry name" value="PAS_4"/>
</dbReference>
<dbReference type="SMART" id="SM00387">
    <property type="entry name" value="HATPase_c"/>
    <property type="match status" value="1"/>
</dbReference>
<dbReference type="InterPro" id="IPR013655">
    <property type="entry name" value="PAS_fold_3"/>
</dbReference>
<reference evidence="5 6" key="1">
    <citation type="submission" date="2010-06" db="EMBL/GenBank/DDBJ databases">
        <title>Complete sequence chromosome of Methanohalobium evestigatum Z-7303.</title>
        <authorList>
            <consortium name="US DOE Joint Genome Institute"/>
            <person name="Lucas S."/>
            <person name="Copeland A."/>
            <person name="Lapidus A."/>
            <person name="Cheng J.-F."/>
            <person name="Bruce D."/>
            <person name="Goodwin L."/>
            <person name="Pitluck S."/>
            <person name="Saunders E."/>
            <person name="Detter J.C."/>
            <person name="Han C."/>
            <person name="Tapia R."/>
            <person name="Land M."/>
            <person name="Hauser L."/>
            <person name="Kyrpides N."/>
            <person name="Mikhailova N."/>
            <person name="Sieprawska-Lupa M."/>
            <person name="Whitman W.B."/>
            <person name="Anderson I."/>
            <person name="Woyke T."/>
        </authorList>
    </citation>
    <scope>NUCLEOTIDE SEQUENCE [LARGE SCALE GENOMIC DNA]</scope>
    <source>
        <strain evidence="6">ATCC BAA-1072 / DSM 3721 / NBRC 107634 / OCM 161 / Z-7303</strain>
    </source>
</reference>
<dbReference type="PANTHER" id="PTHR43065">
    <property type="entry name" value="SENSOR HISTIDINE KINASE"/>
    <property type="match status" value="1"/>
</dbReference>
<dbReference type="InterPro" id="IPR036890">
    <property type="entry name" value="HATPase_C_sf"/>
</dbReference>
<feature type="domain" description="Histidine kinase" evidence="2">
    <location>
        <begin position="544"/>
        <end position="734"/>
    </location>
</feature>
<dbReference type="AlphaFoldDB" id="D7E998"/>
<feature type="domain" description="PAC" evidence="4">
    <location>
        <begin position="334"/>
        <end position="386"/>
    </location>
</feature>
<dbReference type="InterPro" id="IPR000700">
    <property type="entry name" value="PAS-assoc_C"/>
</dbReference>
<proteinExistence type="predicted"/>
<dbReference type="SUPFAM" id="SSF55874">
    <property type="entry name" value="ATPase domain of HSP90 chaperone/DNA topoisomerase II/histidine kinase"/>
    <property type="match status" value="1"/>
</dbReference>
<dbReference type="CDD" id="cd00130">
    <property type="entry name" value="PAS"/>
    <property type="match status" value="2"/>
</dbReference>
<dbReference type="Gene3D" id="3.30.565.10">
    <property type="entry name" value="Histidine kinase-like ATPase, C-terminal domain"/>
    <property type="match status" value="1"/>
</dbReference>
<dbReference type="InterPro" id="IPR003594">
    <property type="entry name" value="HATPase_dom"/>
</dbReference>
<evidence type="ECO:0000313" key="5">
    <source>
        <dbReference type="EMBL" id="ADI74046.1"/>
    </source>
</evidence>
<dbReference type="SMART" id="SM00091">
    <property type="entry name" value="PAS"/>
    <property type="match status" value="3"/>
</dbReference>
<keyword evidence="5" id="KW-0808">Transferase</keyword>
<dbReference type="PROSITE" id="PS50113">
    <property type="entry name" value="PAC"/>
    <property type="match status" value="3"/>
</dbReference>
<evidence type="ECO:0000259" key="3">
    <source>
        <dbReference type="PROSITE" id="PS50112"/>
    </source>
</evidence>